<keyword evidence="1" id="KW-0472">Membrane</keyword>
<protein>
    <submittedName>
        <fullName evidence="2">Uncharacterized protein</fullName>
    </submittedName>
</protein>
<keyword evidence="1" id="KW-1133">Transmembrane helix</keyword>
<sequence>MKGQITLTDILAIWGAVVASFVAGWNIFRDVIKRDRLEVYASIMRTYPGKEDVLSWTIKNLGQRDVYVTHLAGTTHRLLRPIWLFKRINKRLYPKQLLFPFDHMNGSLPMQIKPLNNSSAAYRLEALGRGERGKVEELFAVTADGREWFVKQKVMKRILQNETYRKHIL</sequence>
<dbReference type="Proteomes" id="UP000178720">
    <property type="component" value="Unassembled WGS sequence"/>
</dbReference>
<comment type="caution">
    <text evidence="2">The sequence shown here is derived from an EMBL/GenBank/DDBJ whole genome shotgun (WGS) entry which is preliminary data.</text>
</comment>
<organism evidence="2 3">
    <name type="scientific">Candidatus Adlerbacteria bacterium RIFCSPHIGHO2_02_FULL_54_18</name>
    <dbReference type="NCBI Taxonomy" id="1797241"/>
    <lineage>
        <taxon>Bacteria</taxon>
        <taxon>Candidatus Adleribacteriota</taxon>
    </lineage>
</organism>
<evidence type="ECO:0000313" key="3">
    <source>
        <dbReference type="Proteomes" id="UP000178720"/>
    </source>
</evidence>
<accession>A0A1F4Y1Z5</accession>
<gene>
    <name evidence="2" type="ORF">A3D70_00010</name>
</gene>
<proteinExistence type="predicted"/>
<feature type="transmembrane region" description="Helical" evidence="1">
    <location>
        <begin position="6"/>
        <end position="28"/>
    </location>
</feature>
<evidence type="ECO:0000256" key="1">
    <source>
        <dbReference type="SAM" id="Phobius"/>
    </source>
</evidence>
<keyword evidence="1" id="KW-0812">Transmembrane</keyword>
<reference evidence="2 3" key="1">
    <citation type="journal article" date="2016" name="Nat. Commun.">
        <title>Thousands of microbial genomes shed light on interconnected biogeochemical processes in an aquifer system.</title>
        <authorList>
            <person name="Anantharaman K."/>
            <person name="Brown C.T."/>
            <person name="Hug L.A."/>
            <person name="Sharon I."/>
            <person name="Castelle C.J."/>
            <person name="Probst A.J."/>
            <person name="Thomas B.C."/>
            <person name="Singh A."/>
            <person name="Wilkins M.J."/>
            <person name="Karaoz U."/>
            <person name="Brodie E.L."/>
            <person name="Williams K.H."/>
            <person name="Hubbard S.S."/>
            <person name="Banfield J.F."/>
        </authorList>
    </citation>
    <scope>NUCLEOTIDE SEQUENCE [LARGE SCALE GENOMIC DNA]</scope>
</reference>
<evidence type="ECO:0000313" key="2">
    <source>
        <dbReference type="EMBL" id="OGC87868.1"/>
    </source>
</evidence>
<dbReference type="EMBL" id="MEWV01000021">
    <property type="protein sequence ID" value="OGC87868.1"/>
    <property type="molecule type" value="Genomic_DNA"/>
</dbReference>
<name>A0A1F4Y1Z5_9BACT</name>
<dbReference type="AlphaFoldDB" id="A0A1F4Y1Z5"/>